<organism evidence="10 11">
    <name type="scientific">Paenibacillus hodogayensis</name>
    <dbReference type="NCBI Taxonomy" id="279208"/>
    <lineage>
        <taxon>Bacteria</taxon>
        <taxon>Bacillati</taxon>
        <taxon>Bacillota</taxon>
        <taxon>Bacilli</taxon>
        <taxon>Bacillales</taxon>
        <taxon>Paenibacillaceae</taxon>
        <taxon>Paenibacillus</taxon>
    </lineage>
</organism>
<evidence type="ECO:0000256" key="5">
    <source>
        <dbReference type="ARBA" id="ARBA00022985"/>
    </source>
</evidence>
<keyword evidence="11" id="KW-1185">Reference proteome</keyword>
<sequence>MNINNNICISVVIPVYGSPQSLIPLCSRLKSSIGIISEDYEIILVNDCSPDDSWSIIKKIAEQDEKIVGINLSRNFGQHYAITAGLDHARGEWTVVMDCDLQDPPEEILNLYKKACEGYDIVIALRKNRKDSFLKKMSSKAFYHFFSYLTDTKQDGEAANFGIYNRKVINAIVSMKESLKYFPTTVKWVGFKRSSVNINHQEREHGKSSYSLSKLFKLAFNVIIAFSDKPLRLAIRLGFFIATISFSYAVFIVIRALMGIKGFEGWPSLIVSIWFLSGLIISLLGIIGVYLCRTFDEVKKRPVYIISEFIAKKDINNERMLM</sequence>
<dbReference type="RefSeq" id="WP_344905729.1">
    <property type="nucleotide sequence ID" value="NZ_BAAAYO010000002.1"/>
</dbReference>
<evidence type="ECO:0000313" key="10">
    <source>
        <dbReference type="EMBL" id="MFB9751042.1"/>
    </source>
</evidence>
<keyword evidence="6 8" id="KW-1133">Transmembrane helix</keyword>
<gene>
    <name evidence="10" type="ORF">ACFFNY_05600</name>
</gene>
<dbReference type="Pfam" id="PF00535">
    <property type="entry name" value="Glycos_transf_2"/>
    <property type="match status" value="1"/>
</dbReference>
<comment type="caution">
    <text evidence="10">The sequence shown here is derived from an EMBL/GenBank/DDBJ whole genome shotgun (WGS) entry which is preliminary data.</text>
</comment>
<dbReference type="InterPro" id="IPR029044">
    <property type="entry name" value="Nucleotide-diphossugar_trans"/>
</dbReference>
<dbReference type="PANTHER" id="PTHR48090">
    <property type="entry name" value="UNDECAPRENYL-PHOSPHATE 4-DEOXY-4-FORMAMIDO-L-ARABINOSE TRANSFERASE-RELATED"/>
    <property type="match status" value="1"/>
</dbReference>
<keyword evidence="4 8" id="KW-0812">Transmembrane</keyword>
<keyword evidence="3 10" id="KW-0808">Transferase</keyword>
<evidence type="ECO:0000313" key="11">
    <source>
        <dbReference type="Proteomes" id="UP001589619"/>
    </source>
</evidence>
<dbReference type="Gene3D" id="3.90.550.10">
    <property type="entry name" value="Spore Coat Polysaccharide Biosynthesis Protein SpsA, Chain A"/>
    <property type="match status" value="1"/>
</dbReference>
<keyword evidence="1" id="KW-1003">Cell membrane</keyword>
<evidence type="ECO:0000259" key="9">
    <source>
        <dbReference type="Pfam" id="PF00535"/>
    </source>
</evidence>
<dbReference type="GO" id="GO:0016757">
    <property type="term" value="F:glycosyltransferase activity"/>
    <property type="evidence" value="ECO:0007669"/>
    <property type="project" value="UniProtKB-KW"/>
</dbReference>
<keyword evidence="5" id="KW-0448">Lipopolysaccharide biosynthesis</keyword>
<dbReference type="EMBL" id="JBHMAG010000004">
    <property type="protein sequence ID" value="MFB9751042.1"/>
    <property type="molecule type" value="Genomic_DNA"/>
</dbReference>
<name>A0ABV5VS20_9BACL</name>
<accession>A0ABV5VS20</accession>
<dbReference type="EC" id="2.4.-.-" evidence="10"/>
<dbReference type="InterPro" id="IPR001173">
    <property type="entry name" value="Glyco_trans_2-like"/>
</dbReference>
<dbReference type="SUPFAM" id="SSF53448">
    <property type="entry name" value="Nucleotide-diphospho-sugar transferases"/>
    <property type="match status" value="1"/>
</dbReference>
<dbReference type="InterPro" id="IPR050256">
    <property type="entry name" value="Glycosyltransferase_2"/>
</dbReference>
<feature type="domain" description="Glycosyltransferase 2-like" evidence="9">
    <location>
        <begin position="10"/>
        <end position="147"/>
    </location>
</feature>
<keyword evidence="2 10" id="KW-0328">Glycosyltransferase</keyword>
<evidence type="ECO:0000256" key="3">
    <source>
        <dbReference type="ARBA" id="ARBA00022679"/>
    </source>
</evidence>
<protein>
    <submittedName>
        <fullName evidence="10">Glycosyltransferase family 2 protein</fullName>
        <ecNumber evidence="10">2.4.-.-</ecNumber>
    </submittedName>
</protein>
<dbReference type="Proteomes" id="UP001589619">
    <property type="component" value="Unassembled WGS sequence"/>
</dbReference>
<proteinExistence type="predicted"/>
<evidence type="ECO:0000256" key="2">
    <source>
        <dbReference type="ARBA" id="ARBA00022676"/>
    </source>
</evidence>
<reference evidence="10 11" key="1">
    <citation type="submission" date="2024-09" db="EMBL/GenBank/DDBJ databases">
        <authorList>
            <person name="Sun Q."/>
            <person name="Mori K."/>
        </authorList>
    </citation>
    <scope>NUCLEOTIDE SEQUENCE [LARGE SCALE GENOMIC DNA]</scope>
    <source>
        <strain evidence="10 11">JCM 12520</strain>
    </source>
</reference>
<feature type="transmembrane region" description="Helical" evidence="8">
    <location>
        <begin position="269"/>
        <end position="292"/>
    </location>
</feature>
<dbReference type="PANTHER" id="PTHR48090:SF3">
    <property type="entry name" value="UNDECAPRENYL-PHOSPHATE 4-DEOXY-4-FORMAMIDO-L-ARABINOSE TRANSFERASE"/>
    <property type="match status" value="1"/>
</dbReference>
<evidence type="ECO:0000256" key="4">
    <source>
        <dbReference type="ARBA" id="ARBA00022692"/>
    </source>
</evidence>
<feature type="transmembrane region" description="Helical" evidence="8">
    <location>
        <begin position="237"/>
        <end position="257"/>
    </location>
</feature>
<evidence type="ECO:0000256" key="7">
    <source>
        <dbReference type="ARBA" id="ARBA00023136"/>
    </source>
</evidence>
<evidence type="ECO:0000256" key="8">
    <source>
        <dbReference type="SAM" id="Phobius"/>
    </source>
</evidence>
<evidence type="ECO:0000256" key="1">
    <source>
        <dbReference type="ARBA" id="ARBA00022475"/>
    </source>
</evidence>
<evidence type="ECO:0000256" key="6">
    <source>
        <dbReference type="ARBA" id="ARBA00022989"/>
    </source>
</evidence>
<keyword evidence="7 8" id="KW-0472">Membrane</keyword>
<dbReference type="CDD" id="cd04187">
    <property type="entry name" value="DPM1_like_bac"/>
    <property type="match status" value="1"/>
</dbReference>